<dbReference type="Gene3D" id="3.40.50.300">
    <property type="entry name" value="P-loop containing nucleotide triphosphate hydrolases"/>
    <property type="match status" value="1"/>
</dbReference>
<dbReference type="InterPro" id="IPR003593">
    <property type="entry name" value="AAA+_ATPase"/>
</dbReference>
<dbReference type="PANTHER" id="PTHR46411:SF3">
    <property type="entry name" value="AAA+ ATPASE DOMAIN-CONTAINING PROTEIN"/>
    <property type="match status" value="1"/>
</dbReference>
<dbReference type="Pfam" id="PF22942">
    <property type="entry name" value="DUF7025"/>
    <property type="match status" value="1"/>
</dbReference>
<sequence>MPSADIAPGLAAVSQAFGLTIQDTEAPSKVNGDAKVSNETNGNKVKESAAESIEKPEENGEAGVKAEPTEGDGEPKPLLPEDDPNVEKGSISNVKDIYGSKDDDDEWTWSDEPPENLKEAAENEKTEKYALIVRNKKSSDSRKSLEAHSIIIHSPWLKKALSEILADYPGVTCELHRLVFEAPFKPFIHRWSDFVKYTNRTDLDSTTKEHLDLLFKTLKKEIGNEIREFEDYVLNGVVTFSSMWMIFQPGSAVISEYKGPLSAFELVDAEYVENQCGRFLSLSADCVEWDGSSFGRCTESIKIPSFSGTKKITSLNAFPLHFFENKEKLKVTLVDRGKRFEELAGHHYKSYNGQAITWDHEGNEKSIHTTGRIIVDTESFNRFSPYYARNVESFNQSDIEKLLAHKEAHETRKESNGFQSAEEPILLKPDEEERVQLTPYLQMLCRSRVRGYSLKTKKWLDFFVSIVSEIEWNNHAFDNLVLPDQQKETVLAFSESQLLNRAAFDDVISGKGRGVIMLLSGPPGVGKTLTAEAVSEYMHCPLHSLTSGELGSKVHEIEQTLSRTLELVARWNAVLLIDECDVFLEARAKHDLARNQIVSIFLRTLEYYEGLMFMTTNRADNIDAAFQSRIHVSLQYPDLTDTSRRQIWANFLRGSEHDNVITEMDLDELCTVQLNGRQIKNVLKTAQLLALRKKRDLDRAFVETVLSIEKRRPEVATGLT</sequence>
<feature type="region of interest" description="Disordered" evidence="1">
    <location>
        <begin position="23"/>
        <end position="123"/>
    </location>
</feature>
<evidence type="ECO:0000313" key="4">
    <source>
        <dbReference type="EMBL" id="KAE9966260.1"/>
    </source>
</evidence>
<dbReference type="Proteomes" id="UP000433883">
    <property type="component" value="Unassembled WGS sequence"/>
</dbReference>
<protein>
    <recommendedName>
        <fullName evidence="2">AAA+ ATPase domain-containing protein</fullName>
    </recommendedName>
</protein>
<dbReference type="Proteomes" id="UP000447873">
    <property type="component" value="Unassembled WGS sequence"/>
</dbReference>
<feature type="domain" description="AAA+ ATPase" evidence="2">
    <location>
        <begin position="513"/>
        <end position="640"/>
    </location>
</feature>
<dbReference type="InterPro" id="IPR027417">
    <property type="entry name" value="P-loop_NTPase"/>
</dbReference>
<feature type="compositionally biased region" description="Acidic residues" evidence="1">
    <location>
        <begin position="102"/>
        <end position="114"/>
    </location>
</feature>
<gene>
    <name evidence="3" type="ORF">BLS_001706</name>
    <name evidence="4" type="ORF">EG328_009077</name>
</gene>
<dbReference type="PANTHER" id="PTHR46411">
    <property type="entry name" value="FAMILY ATPASE, PUTATIVE-RELATED"/>
    <property type="match status" value="1"/>
</dbReference>
<dbReference type="SUPFAM" id="SSF52540">
    <property type="entry name" value="P-loop containing nucleoside triphosphate hydrolases"/>
    <property type="match status" value="1"/>
</dbReference>
<reference evidence="4 5" key="1">
    <citation type="submission" date="2018-12" db="EMBL/GenBank/DDBJ databases">
        <title>Venturia inaequalis Genome Resource.</title>
        <authorList>
            <person name="Lichtner F.J."/>
        </authorList>
    </citation>
    <scope>NUCLEOTIDE SEQUENCE [LARGE SCALE GENOMIC DNA]</scope>
    <source>
        <strain evidence="4 5">120213</strain>
        <strain evidence="3">Bline_iso_100314</strain>
    </source>
</reference>
<dbReference type="CDD" id="cd19481">
    <property type="entry name" value="RecA-like_protease"/>
    <property type="match status" value="1"/>
</dbReference>
<dbReference type="SMART" id="SM00382">
    <property type="entry name" value="AAA"/>
    <property type="match status" value="1"/>
</dbReference>
<feature type="compositionally biased region" description="Basic and acidic residues" evidence="1">
    <location>
        <begin position="44"/>
        <end position="58"/>
    </location>
</feature>
<dbReference type="EMBL" id="WNWS01000530">
    <property type="protein sequence ID" value="KAE9966260.1"/>
    <property type="molecule type" value="Genomic_DNA"/>
</dbReference>
<dbReference type="GO" id="GO:0016887">
    <property type="term" value="F:ATP hydrolysis activity"/>
    <property type="evidence" value="ECO:0007669"/>
    <property type="project" value="InterPro"/>
</dbReference>
<evidence type="ECO:0000256" key="1">
    <source>
        <dbReference type="SAM" id="MobiDB-lite"/>
    </source>
</evidence>
<comment type="caution">
    <text evidence="4">The sequence shown here is derived from an EMBL/GenBank/DDBJ whole genome shotgun (WGS) entry which is preliminary data.</text>
</comment>
<evidence type="ECO:0000259" key="2">
    <source>
        <dbReference type="SMART" id="SM00382"/>
    </source>
</evidence>
<dbReference type="GO" id="GO:0005524">
    <property type="term" value="F:ATP binding"/>
    <property type="evidence" value="ECO:0007669"/>
    <property type="project" value="InterPro"/>
</dbReference>
<proteinExistence type="predicted"/>
<dbReference type="Pfam" id="PF00004">
    <property type="entry name" value="AAA"/>
    <property type="match status" value="1"/>
</dbReference>
<evidence type="ECO:0000313" key="3">
    <source>
        <dbReference type="EMBL" id="KAE9961595.1"/>
    </source>
</evidence>
<dbReference type="EMBL" id="WNWQ01001403">
    <property type="protein sequence ID" value="KAE9961595.1"/>
    <property type="molecule type" value="Genomic_DNA"/>
</dbReference>
<organism evidence="4 5">
    <name type="scientific">Venturia inaequalis</name>
    <name type="common">Apple scab fungus</name>
    <dbReference type="NCBI Taxonomy" id="5025"/>
    <lineage>
        <taxon>Eukaryota</taxon>
        <taxon>Fungi</taxon>
        <taxon>Dikarya</taxon>
        <taxon>Ascomycota</taxon>
        <taxon>Pezizomycotina</taxon>
        <taxon>Dothideomycetes</taxon>
        <taxon>Pleosporomycetidae</taxon>
        <taxon>Venturiales</taxon>
        <taxon>Venturiaceae</taxon>
        <taxon>Venturia</taxon>
    </lineage>
</organism>
<accession>A0A8H3UAC2</accession>
<dbReference type="AlphaFoldDB" id="A0A8H3UAC2"/>
<name>A0A8H3UAC2_VENIN</name>
<dbReference type="InterPro" id="IPR054289">
    <property type="entry name" value="DUF7025"/>
</dbReference>
<evidence type="ECO:0000313" key="5">
    <source>
        <dbReference type="Proteomes" id="UP000447873"/>
    </source>
</evidence>
<dbReference type="InterPro" id="IPR003959">
    <property type="entry name" value="ATPase_AAA_core"/>
</dbReference>